<dbReference type="PANTHER" id="PTHR35458">
    <property type="entry name" value="SLR0755 PROTEIN"/>
    <property type="match status" value="1"/>
</dbReference>
<dbReference type="PANTHER" id="PTHR35458:SF8">
    <property type="entry name" value="SLR0650 PROTEIN"/>
    <property type="match status" value="1"/>
</dbReference>
<gene>
    <name evidence="3" type="ORF">UY44_C0009G0007</name>
</gene>
<dbReference type="EMBL" id="LCPZ01000009">
    <property type="protein sequence ID" value="KKW08494.1"/>
    <property type="molecule type" value="Genomic_DNA"/>
</dbReference>
<dbReference type="AlphaFoldDB" id="A0A0G1YQ53"/>
<feature type="domain" description="NYN" evidence="2">
    <location>
        <begin position="35"/>
        <end position="182"/>
    </location>
</feature>
<evidence type="ECO:0000259" key="2">
    <source>
        <dbReference type="Pfam" id="PF01936"/>
    </source>
</evidence>
<evidence type="ECO:0000313" key="4">
    <source>
        <dbReference type="Proteomes" id="UP000033965"/>
    </source>
</evidence>
<comment type="caution">
    <text evidence="3">The sequence shown here is derived from an EMBL/GenBank/DDBJ whole genome shotgun (WGS) entry which is preliminary data.</text>
</comment>
<sequence>MKSSTDNPVPARPSPTGEGEVQSKNAHPLKHPDQRVGVFIDVQNMYYSAKNLFGMKVNFGNIVKEATAGRKLIRAIAYVVSTESKEEQPFFDALYNLGIETREKPLQIFYGGEKKADWDVGLTVDAIRLAPMVDAVIVVSGDGDYVPLVEYLKNQGKQVEVAAFGETTSSKLIEAVDDFMDLSADKAKFLIQDYRRAVARPATNKR</sequence>
<feature type="region of interest" description="Disordered" evidence="1">
    <location>
        <begin position="1"/>
        <end position="30"/>
    </location>
</feature>
<protein>
    <recommendedName>
        <fullName evidence="2">NYN domain-containing protein</fullName>
    </recommendedName>
</protein>
<dbReference type="Proteomes" id="UP000033965">
    <property type="component" value="Unassembled WGS sequence"/>
</dbReference>
<dbReference type="GO" id="GO:0004540">
    <property type="term" value="F:RNA nuclease activity"/>
    <property type="evidence" value="ECO:0007669"/>
    <property type="project" value="InterPro"/>
</dbReference>
<dbReference type="Gene3D" id="3.40.50.1010">
    <property type="entry name" value="5'-nuclease"/>
    <property type="match status" value="1"/>
</dbReference>
<dbReference type="InterPro" id="IPR021139">
    <property type="entry name" value="NYN"/>
</dbReference>
<organism evidence="3 4">
    <name type="scientific">Candidatus Kaiserbacteria bacterium GW2011_GWA2_49_19</name>
    <dbReference type="NCBI Taxonomy" id="1618669"/>
    <lineage>
        <taxon>Bacteria</taxon>
        <taxon>Candidatus Kaiseribacteriota</taxon>
    </lineage>
</organism>
<dbReference type="CDD" id="cd10911">
    <property type="entry name" value="PIN_LabA"/>
    <property type="match status" value="1"/>
</dbReference>
<evidence type="ECO:0000256" key="1">
    <source>
        <dbReference type="SAM" id="MobiDB-lite"/>
    </source>
</evidence>
<accession>A0A0G1YQ53</accession>
<evidence type="ECO:0000313" key="3">
    <source>
        <dbReference type="EMBL" id="KKW08494.1"/>
    </source>
</evidence>
<dbReference type="InterPro" id="IPR047140">
    <property type="entry name" value="LabA"/>
</dbReference>
<proteinExistence type="predicted"/>
<reference evidence="3" key="1">
    <citation type="journal article" date="2015" name="Nature">
        <title>rRNA introns, odd ribosomes, and small enigmatic genomes across a large radiation of phyla.</title>
        <authorList>
            <person name="Brown C.T."/>
            <person name="Hug L.A."/>
            <person name="Thomas B.C."/>
            <person name="Sharon I."/>
            <person name="Castelle C.J."/>
            <person name="Singh A."/>
            <person name="Wilkins M.J."/>
            <person name="Williams K.H."/>
            <person name="Banfield J.F."/>
        </authorList>
    </citation>
    <scope>NUCLEOTIDE SEQUENCE [LARGE SCALE GENOMIC DNA]</scope>
</reference>
<name>A0A0G1YQ53_9BACT</name>
<dbReference type="Pfam" id="PF01936">
    <property type="entry name" value="NYN"/>
    <property type="match status" value="1"/>
</dbReference>